<dbReference type="InterPro" id="IPR038257">
    <property type="entry name" value="CRISPR-assoc_Cas3_HD_sf"/>
</dbReference>
<dbReference type="PROSITE" id="PS51643">
    <property type="entry name" value="HD_CAS3"/>
    <property type="match status" value="1"/>
</dbReference>
<keyword evidence="4" id="KW-0378">Hydrolase</keyword>
<evidence type="ECO:0000256" key="4">
    <source>
        <dbReference type="ARBA" id="ARBA00022801"/>
    </source>
</evidence>
<sequence length="424" mass="45800">MAEHLRGTAALARRFGGVFGAAELAGYLALVHDVGKGCCAWQHALIQHAETNGKPVGIPHKDAGAWLASEYTSKMLAAVVHGHHGGLRGRDKVAEVVDNVRSGTDADARNAREAVQAVSALVPEIFPRQRLALPAWLGELPARERGLGKDLLVRMLFSCLVDADYLDTAAHFDGTGTPRVAVDADMAVLGARFETRRAEFLEGREPSRVDAIRSRVYEEALAAAEQEPGLYVLHVPTGGGKTLASAGFALRHAARHRMGRIVFAVPFISITEQNAAVYRDLLDPREGGPGGPVVLEHHSSADLEEEVADPWARLAAENWDAPVVVTTTVQLFQSLFSHRPAAMRKLHRLAGSVIVLDEVQALPDRLLAPILSALRGLADHFGASVVLASATQPEFWARPEWDGAARQLVVDDVSTLFDELRRVT</sequence>
<feature type="domain" description="HD Cas3-type" evidence="7">
    <location>
        <begin position="1"/>
        <end position="166"/>
    </location>
</feature>
<accession>A0ABU2SHT0</accession>
<evidence type="ECO:0000259" key="7">
    <source>
        <dbReference type="PROSITE" id="PS51643"/>
    </source>
</evidence>
<feature type="domain" description="Helicase ATP-binding" evidence="6">
    <location>
        <begin position="222"/>
        <end position="410"/>
    </location>
</feature>
<evidence type="ECO:0000259" key="6">
    <source>
        <dbReference type="PROSITE" id="PS51192"/>
    </source>
</evidence>
<reference evidence="9" key="1">
    <citation type="submission" date="2023-07" db="EMBL/GenBank/DDBJ databases">
        <title>30 novel species of actinomycetes from the DSMZ collection.</title>
        <authorList>
            <person name="Nouioui I."/>
        </authorList>
    </citation>
    <scope>NUCLEOTIDE SEQUENCE [LARGE SCALE GENOMIC DNA]</scope>
    <source>
        <strain evidence="9">DSM 41886</strain>
    </source>
</reference>
<dbReference type="Gene3D" id="3.40.50.300">
    <property type="entry name" value="P-loop containing nucleotide triphosphate hydrolases"/>
    <property type="match status" value="1"/>
</dbReference>
<dbReference type="PROSITE" id="PS51192">
    <property type="entry name" value="HELICASE_ATP_BIND_1"/>
    <property type="match status" value="1"/>
</dbReference>
<dbReference type="RefSeq" id="WP_311621428.1">
    <property type="nucleotide sequence ID" value="NZ_JAVREV010000031.1"/>
</dbReference>
<comment type="similarity">
    <text evidence="1">In the N-terminal section; belongs to the CRISPR-associated nuclease Cas3-HD family.</text>
</comment>
<dbReference type="Pfam" id="PF00270">
    <property type="entry name" value="DEAD"/>
    <property type="match status" value="1"/>
</dbReference>
<evidence type="ECO:0000256" key="1">
    <source>
        <dbReference type="ARBA" id="ARBA00006847"/>
    </source>
</evidence>
<protein>
    <submittedName>
        <fullName evidence="8">CRISPR-associated endonuclease Cas3</fullName>
    </submittedName>
</protein>
<dbReference type="Proteomes" id="UP001183615">
    <property type="component" value="Unassembled WGS sequence"/>
</dbReference>
<gene>
    <name evidence="8" type="ORF">RM779_32670</name>
</gene>
<dbReference type="InterPro" id="IPR006483">
    <property type="entry name" value="CRISPR-assoc_Cas3_HD"/>
</dbReference>
<evidence type="ECO:0000313" key="8">
    <source>
        <dbReference type="EMBL" id="MDT0447315.1"/>
    </source>
</evidence>
<keyword evidence="5" id="KW-0051">Antiviral defense</keyword>
<proteinExistence type="inferred from homology"/>
<keyword evidence="3" id="KW-0479">Metal-binding</keyword>
<evidence type="ECO:0000313" key="9">
    <source>
        <dbReference type="Proteomes" id="UP001183615"/>
    </source>
</evidence>
<keyword evidence="8" id="KW-0255">Endonuclease</keyword>
<dbReference type="EMBL" id="JAVREV010000031">
    <property type="protein sequence ID" value="MDT0447315.1"/>
    <property type="molecule type" value="Genomic_DNA"/>
</dbReference>
<dbReference type="Pfam" id="PF18019">
    <property type="entry name" value="Cas3_HD"/>
    <property type="match status" value="1"/>
</dbReference>
<dbReference type="InterPro" id="IPR011545">
    <property type="entry name" value="DEAD/DEAH_box_helicase_dom"/>
</dbReference>
<dbReference type="InterPro" id="IPR014001">
    <property type="entry name" value="Helicase_ATP-bd"/>
</dbReference>
<dbReference type="Gene3D" id="1.10.3210.30">
    <property type="match status" value="1"/>
</dbReference>
<dbReference type="CDD" id="cd09641">
    <property type="entry name" value="Cas3''_I"/>
    <property type="match status" value="1"/>
</dbReference>
<dbReference type="SUPFAM" id="SSF52540">
    <property type="entry name" value="P-loop containing nucleoside triphosphate hydrolases"/>
    <property type="match status" value="1"/>
</dbReference>
<keyword evidence="8" id="KW-0540">Nuclease</keyword>
<dbReference type="NCBIfam" id="TIGR01596">
    <property type="entry name" value="cas3_HD"/>
    <property type="match status" value="1"/>
</dbReference>
<evidence type="ECO:0000256" key="5">
    <source>
        <dbReference type="ARBA" id="ARBA00023118"/>
    </source>
</evidence>
<dbReference type="InterPro" id="IPR027417">
    <property type="entry name" value="P-loop_NTPase"/>
</dbReference>
<organism evidence="8 9">
    <name type="scientific">Streptomyces johnsoniae</name>
    <dbReference type="NCBI Taxonomy" id="3075532"/>
    <lineage>
        <taxon>Bacteria</taxon>
        <taxon>Bacillati</taxon>
        <taxon>Actinomycetota</taxon>
        <taxon>Actinomycetes</taxon>
        <taxon>Kitasatosporales</taxon>
        <taxon>Streptomycetaceae</taxon>
        <taxon>Streptomyces</taxon>
    </lineage>
</organism>
<comment type="similarity">
    <text evidence="2">In the central section; belongs to the CRISPR-associated helicase Cas3 family.</text>
</comment>
<dbReference type="GO" id="GO:0004519">
    <property type="term" value="F:endonuclease activity"/>
    <property type="evidence" value="ECO:0007669"/>
    <property type="project" value="UniProtKB-KW"/>
</dbReference>
<dbReference type="SMART" id="SM00487">
    <property type="entry name" value="DEXDc"/>
    <property type="match status" value="1"/>
</dbReference>
<keyword evidence="9" id="KW-1185">Reference proteome</keyword>
<dbReference type="CDD" id="cd17930">
    <property type="entry name" value="DEXHc_cas3"/>
    <property type="match status" value="1"/>
</dbReference>
<evidence type="ECO:0000256" key="3">
    <source>
        <dbReference type="ARBA" id="ARBA00022723"/>
    </source>
</evidence>
<comment type="caution">
    <text evidence="8">The sequence shown here is derived from an EMBL/GenBank/DDBJ whole genome shotgun (WGS) entry which is preliminary data.</text>
</comment>
<evidence type="ECO:0000256" key="2">
    <source>
        <dbReference type="ARBA" id="ARBA00009046"/>
    </source>
</evidence>
<name>A0ABU2SHT0_9ACTN</name>